<evidence type="ECO:0000313" key="4">
    <source>
        <dbReference type="Proteomes" id="UP001501436"/>
    </source>
</evidence>
<keyword evidence="1" id="KW-0732">Signal</keyword>
<evidence type="ECO:0000313" key="3">
    <source>
        <dbReference type="EMBL" id="GAA4921456.1"/>
    </source>
</evidence>
<dbReference type="Pfam" id="PF19573">
    <property type="entry name" value="DUF6089"/>
    <property type="match status" value="1"/>
</dbReference>
<evidence type="ECO:0000256" key="1">
    <source>
        <dbReference type="SAM" id="SignalP"/>
    </source>
</evidence>
<dbReference type="SUPFAM" id="SSF56925">
    <property type="entry name" value="OMPA-like"/>
    <property type="match status" value="1"/>
</dbReference>
<feature type="signal peptide" evidence="1">
    <location>
        <begin position="1"/>
        <end position="19"/>
    </location>
</feature>
<proteinExistence type="predicted"/>
<accession>A0ABP9G151</accession>
<sequence length="263" mass="29171">MRKYLLTILILFTAITLKAQTWEVGAGIGGAGYMGDLNQHNPLQISGLDGNVFVKRNFNGYLSAKFQFTYGKIGAADSTSNNQQQRDRNLSFTNRIMETSLTGEFNFMHYIPDAGKNVFTPFVFAGIGVAAHAPRTELNGNQVGLRRLRTEGQQKQYAGTILSVPYGAGVKYNIGGKWTLIADLGYHWTNTDYLDDVSGLYADKSTLPSPTSVRLSDRTGERTGVYTGTAGTQRGDLRKRDSYLFLNLSLSFTFVTEKCYYEN</sequence>
<organism evidence="3 4">
    <name type="scientific">Mucilaginibacter defluvii</name>
    <dbReference type="NCBI Taxonomy" id="1196019"/>
    <lineage>
        <taxon>Bacteria</taxon>
        <taxon>Pseudomonadati</taxon>
        <taxon>Bacteroidota</taxon>
        <taxon>Sphingobacteriia</taxon>
        <taxon>Sphingobacteriales</taxon>
        <taxon>Sphingobacteriaceae</taxon>
        <taxon>Mucilaginibacter</taxon>
    </lineage>
</organism>
<gene>
    <name evidence="3" type="ORF">GCM10023313_26650</name>
</gene>
<comment type="caution">
    <text evidence="3">The sequence shown here is derived from an EMBL/GenBank/DDBJ whole genome shotgun (WGS) entry which is preliminary data.</text>
</comment>
<feature type="domain" description="DUF6089" evidence="2">
    <location>
        <begin position="3"/>
        <end position="196"/>
    </location>
</feature>
<dbReference type="RefSeq" id="WP_345331708.1">
    <property type="nucleotide sequence ID" value="NZ_BAABJI010000002.1"/>
</dbReference>
<protein>
    <recommendedName>
        <fullName evidence="2">DUF6089 domain-containing protein</fullName>
    </recommendedName>
</protein>
<dbReference type="Proteomes" id="UP001501436">
    <property type="component" value="Unassembled WGS sequence"/>
</dbReference>
<dbReference type="InterPro" id="IPR045743">
    <property type="entry name" value="DUF6089"/>
</dbReference>
<evidence type="ECO:0000259" key="2">
    <source>
        <dbReference type="Pfam" id="PF19573"/>
    </source>
</evidence>
<name>A0ABP9G151_9SPHI</name>
<dbReference type="EMBL" id="BAABJI010000002">
    <property type="protein sequence ID" value="GAA4921456.1"/>
    <property type="molecule type" value="Genomic_DNA"/>
</dbReference>
<reference evidence="4" key="1">
    <citation type="journal article" date="2019" name="Int. J. Syst. Evol. Microbiol.">
        <title>The Global Catalogue of Microorganisms (GCM) 10K type strain sequencing project: providing services to taxonomists for standard genome sequencing and annotation.</title>
        <authorList>
            <consortium name="The Broad Institute Genomics Platform"/>
            <consortium name="The Broad Institute Genome Sequencing Center for Infectious Disease"/>
            <person name="Wu L."/>
            <person name="Ma J."/>
        </authorList>
    </citation>
    <scope>NUCLEOTIDE SEQUENCE [LARGE SCALE GENOMIC DNA]</scope>
    <source>
        <strain evidence="4">JCM 18283</strain>
    </source>
</reference>
<keyword evidence="4" id="KW-1185">Reference proteome</keyword>
<dbReference type="Gene3D" id="2.40.160.20">
    <property type="match status" value="1"/>
</dbReference>
<feature type="chain" id="PRO_5047123005" description="DUF6089 domain-containing protein" evidence="1">
    <location>
        <begin position="20"/>
        <end position="263"/>
    </location>
</feature>
<dbReference type="InterPro" id="IPR011250">
    <property type="entry name" value="OMP/PagP_B-barrel"/>
</dbReference>